<name>A0AAN9T5B1_PSOTE</name>
<organism evidence="1 2">
    <name type="scientific">Psophocarpus tetragonolobus</name>
    <name type="common">Winged bean</name>
    <name type="synonym">Dolichos tetragonolobus</name>
    <dbReference type="NCBI Taxonomy" id="3891"/>
    <lineage>
        <taxon>Eukaryota</taxon>
        <taxon>Viridiplantae</taxon>
        <taxon>Streptophyta</taxon>
        <taxon>Embryophyta</taxon>
        <taxon>Tracheophyta</taxon>
        <taxon>Spermatophyta</taxon>
        <taxon>Magnoliopsida</taxon>
        <taxon>eudicotyledons</taxon>
        <taxon>Gunneridae</taxon>
        <taxon>Pentapetalae</taxon>
        <taxon>rosids</taxon>
        <taxon>fabids</taxon>
        <taxon>Fabales</taxon>
        <taxon>Fabaceae</taxon>
        <taxon>Papilionoideae</taxon>
        <taxon>50 kb inversion clade</taxon>
        <taxon>NPAAA clade</taxon>
        <taxon>indigoferoid/millettioid clade</taxon>
        <taxon>Phaseoleae</taxon>
        <taxon>Psophocarpus</taxon>
    </lineage>
</organism>
<dbReference type="Proteomes" id="UP001386955">
    <property type="component" value="Unassembled WGS sequence"/>
</dbReference>
<proteinExistence type="predicted"/>
<evidence type="ECO:0000313" key="2">
    <source>
        <dbReference type="Proteomes" id="UP001386955"/>
    </source>
</evidence>
<reference evidence="1 2" key="1">
    <citation type="submission" date="2024-01" db="EMBL/GenBank/DDBJ databases">
        <title>The genomes of 5 underutilized Papilionoideae crops provide insights into root nodulation and disease resistanc.</title>
        <authorList>
            <person name="Jiang F."/>
        </authorList>
    </citation>
    <scope>NUCLEOTIDE SEQUENCE [LARGE SCALE GENOMIC DNA]</scope>
    <source>
        <strain evidence="1">DUOXIRENSHENG_FW03</strain>
        <tissue evidence="1">Leaves</tissue>
    </source>
</reference>
<sequence>MSSGGSGLESKCLTREPSSLNALHRRTTCKLCYSLCNSSSWPCVAEIFKNVRSEALKIKDIGEKIGIIFNGSEKEVVDQLVQMEVMDTKQLKGHFGEQRKRAESVNQ</sequence>
<comment type="caution">
    <text evidence="1">The sequence shown here is derived from an EMBL/GenBank/DDBJ whole genome shotgun (WGS) entry which is preliminary data.</text>
</comment>
<accession>A0AAN9T5B1</accession>
<protein>
    <submittedName>
        <fullName evidence="1">Uncharacterized protein</fullName>
    </submittedName>
</protein>
<evidence type="ECO:0000313" key="1">
    <source>
        <dbReference type="EMBL" id="KAK7406848.1"/>
    </source>
</evidence>
<gene>
    <name evidence="1" type="ORF">VNO78_08482</name>
</gene>
<dbReference type="EMBL" id="JAYMYS010000002">
    <property type="protein sequence ID" value="KAK7406848.1"/>
    <property type="molecule type" value="Genomic_DNA"/>
</dbReference>
<dbReference type="AlphaFoldDB" id="A0AAN9T5B1"/>
<keyword evidence="2" id="KW-1185">Reference proteome</keyword>